<dbReference type="InterPro" id="IPR001650">
    <property type="entry name" value="Helicase_C-like"/>
</dbReference>
<keyword evidence="4 10" id="KW-0347">Helicase</keyword>
<dbReference type="InterPro" id="IPR012340">
    <property type="entry name" value="NA-bd_OB-fold"/>
</dbReference>
<dbReference type="PROSITE" id="PS51194">
    <property type="entry name" value="HELICASE_CTER"/>
    <property type="match status" value="1"/>
</dbReference>
<dbReference type="Gene3D" id="3.40.50.300">
    <property type="entry name" value="P-loop containing nucleotide triphosphate hydrolases"/>
    <property type="match status" value="2"/>
</dbReference>
<keyword evidence="11" id="KW-1185">Reference proteome</keyword>
<dbReference type="InterPro" id="IPR014001">
    <property type="entry name" value="Helicase_ATP-bd"/>
</dbReference>
<gene>
    <name evidence="10" type="ORF">J2D75_02620</name>
</gene>
<dbReference type="SMART" id="SM00487">
    <property type="entry name" value="DEXDc"/>
    <property type="match status" value="1"/>
</dbReference>
<name>A0ABS3LIE4_9PROT</name>
<dbReference type="CDD" id="cd04488">
    <property type="entry name" value="RecG_wedge_OBF"/>
    <property type="match status" value="1"/>
</dbReference>
<dbReference type="GO" id="GO:0004386">
    <property type="term" value="F:helicase activity"/>
    <property type="evidence" value="ECO:0007669"/>
    <property type="project" value="UniProtKB-KW"/>
</dbReference>
<dbReference type="Proteomes" id="UP000664399">
    <property type="component" value="Unassembled WGS sequence"/>
</dbReference>
<reference evidence="10 11" key="1">
    <citation type="submission" date="2021-03" db="EMBL/GenBank/DDBJ databases">
        <title>The complete genome sequence of Acetobacter suratthaniensis TBRC 1719.</title>
        <authorList>
            <person name="Charoenyingcharoen P."/>
            <person name="Yukphan P."/>
        </authorList>
    </citation>
    <scope>NUCLEOTIDE SEQUENCE [LARGE SCALE GENOMIC DNA]</scope>
    <source>
        <strain evidence="10 11">TBRC 1719</strain>
    </source>
</reference>
<organism evidence="10 11">
    <name type="scientific">Acetobacter suratthaniensis</name>
    <dbReference type="NCBI Taxonomy" id="1502841"/>
    <lineage>
        <taxon>Bacteria</taxon>
        <taxon>Pseudomonadati</taxon>
        <taxon>Pseudomonadota</taxon>
        <taxon>Alphaproteobacteria</taxon>
        <taxon>Acetobacterales</taxon>
        <taxon>Acetobacteraceae</taxon>
        <taxon>Acetobacter</taxon>
    </lineage>
</organism>
<dbReference type="SUPFAM" id="SSF52540">
    <property type="entry name" value="P-loop containing nucleoside triphosphate hydrolases"/>
    <property type="match status" value="2"/>
</dbReference>
<dbReference type="PANTHER" id="PTHR47964">
    <property type="entry name" value="ATP-DEPENDENT DNA HELICASE HOMOLOG RECG, CHLOROPLASTIC"/>
    <property type="match status" value="1"/>
</dbReference>
<dbReference type="SUPFAM" id="SSF50249">
    <property type="entry name" value="Nucleic acid-binding proteins"/>
    <property type="match status" value="1"/>
</dbReference>
<dbReference type="PROSITE" id="PS51192">
    <property type="entry name" value="HELICASE_ATP_BIND_1"/>
    <property type="match status" value="1"/>
</dbReference>
<evidence type="ECO:0000256" key="1">
    <source>
        <dbReference type="ARBA" id="ARBA00022741"/>
    </source>
</evidence>
<evidence type="ECO:0000256" key="5">
    <source>
        <dbReference type="ARBA" id="ARBA00022840"/>
    </source>
</evidence>
<evidence type="ECO:0000259" key="8">
    <source>
        <dbReference type="PROSITE" id="PS51192"/>
    </source>
</evidence>
<protein>
    <submittedName>
        <fullName evidence="10">ATP-dependent DNA helicase RecG</fullName>
    </submittedName>
</protein>
<feature type="domain" description="Helicase C-terminal" evidence="9">
    <location>
        <begin position="535"/>
        <end position="703"/>
    </location>
</feature>
<dbReference type="EMBL" id="JAFVMG010000001">
    <property type="protein sequence ID" value="MBO1327371.1"/>
    <property type="molecule type" value="Genomic_DNA"/>
</dbReference>
<accession>A0ABS3LIE4</accession>
<sequence length="786" mass="84158">MIGAELQPPTSGVQLCCTLRVARLCQIVTHGSTVLYPCCFCLSACQTEAHVPPVSSPSPITSSLVSILSPLLAPLETLPGVNTARARLLARIAGGNRVADLLFRLPESVTDRRLRPLLAHVQSDTIVTVTGTVSDIRPPTPRSRQPWRVTLTDESGLIELAFFSPWQAKQVKSGEPLAVSGRAERFHDRMVITSPDYLLPASALARIPLLDPVWPLTAGLFAGHVRQAMAAALARLPSPPLPEWHAQALITHHDWPDFATALTWMHRPDSIAGSETGDGWRKAQARAQARLACDELLADQLAIRLAHAAARARPGRAMPGATPEAIHTSGPLQQQALATFGHTLTPGQRHVLHEIETDMAASTRMNRLVQGDVGAGKTLVALLAMLRAVESGAQAAIMAPTEILARQHAATFARLSPVPVAFLCSSVKGKARKKALADMADGTARLAVGTHALVQDAVHFADLGLAVIDEQHRFGVEQRLALADKGHNADMLTMTATPIPRTLLLTRFGDMRISRLEGKPAGRKPIRTSLHGLGAMDEVLAGIGRALRDGKQVFWVCPLVSESETLDIAAAEARHATLVSYFGAPLPAGGKTPVIGLAHGQQDSAVREQALAEFAAGHTRLLVATTVIEVGVDVPGASIMVIEHAERFGLAQLHQLRGRVGRGSTESFCLMLHDDDPGHTARRRLGCLRETEDGFLIADEDFRLRGGGEATGRRQSGLPEYRLASDTLVDSLLETARREALSILPEESIAPSDKGPPAPLAQHLSDAARALLHLFGKADAARIFRG</sequence>
<dbReference type="InterPro" id="IPR004365">
    <property type="entry name" value="NA-bd_OB_tRNA"/>
</dbReference>
<dbReference type="InterPro" id="IPR047112">
    <property type="entry name" value="RecG/Mfd"/>
</dbReference>
<dbReference type="Gene3D" id="2.40.50.140">
    <property type="entry name" value="Nucleic acid-binding proteins"/>
    <property type="match status" value="1"/>
</dbReference>
<keyword evidence="6" id="KW-0238">DNA-binding</keyword>
<keyword evidence="3" id="KW-0378">Hydrolase</keyword>
<evidence type="ECO:0000259" key="9">
    <source>
        <dbReference type="PROSITE" id="PS51194"/>
    </source>
</evidence>
<evidence type="ECO:0000256" key="4">
    <source>
        <dbReference type="ARBA" id="ARBA00022806"/>
    </source>
</evidence>
<dbReference type="PANTHER" id="PTHR47964:SF1">
    <property type="entry name" value="ATP-DEPENDENT DNA HELICASE HOMOLOG RECG, CHLOROPLASTIC"/>
    <property type="match status" value="1"/>
</dbReference>
<evidence type="ECO:0000313" key="11">
    <source>
        <dbReference type="Proteomes" id="UP000664399"/>
    </source>
</evidence>
<evidence type="ECO:0000313" key="10">
    <source>
        <dbReference type="EMBL" id="MBO1327371.1"/>
    </source>
</evidence>
<dbReference type="InterPro" id="IPR011545">
    <property type="entry name" value="DEAD/DEAH_box_helicase_dom"/>
</dbReference>
<proteinExistence type="predicted"/>
<comment type="caution">
    <text evidence="10">The sequence shown here is derived from an EMBL/GenBank/DDBJ whole genome shotgun (WGS) entry which is preliminary data.</text>
</comment>
<keyword evidence="5" id="KW-0067">ATP-binding</keyword>
<dbReference type="Pfam" id="PF00271">
    <property type="entry name" value="Helicase_C"/>
    <property type="match status" value="1"/>
</dbReference>
<keyword evidence="7" id="KW-0234">DNA repair</keyword>
<feature type="domain" description="Helicase ATP-binding" evidence="8">
    <location>
        <begin position="358"/>
        <end position="516"/>
    </location>
</feature>
<keyword evidence="1" id="KW-0547">Nucleotide-binding</keyword>
<dbReference type="Pfam" id="PF00270">
    <property type="entry name" value="DEAD"/>
    <property type="match status" value="1"/>
</dbReference>
<dbReference type="SMART" id="SM00490">
    <property type="entry name" value="HELICc"/>
    <property type="match status" value="1"/>
</dbReference>
<dbReference type="Pfam" id="PF01336">
    <property type="entry name" value="tRNA_anti-codon"/>
    <property type="match status" value="1"/>
</dbReference>
<evidence type="ECO:0000256" key="3">
    <source>
        <dbReference type="ARBA" id="ARBA00022801"/>
    </source>
</evidence>
<evidence type="ECO:0000256" key="6">
    <source>
        <dbReference type="ARBA" id="ARBA00023125"/>
    </source>
</evidence>
<evidence type="ECO:0000256" key="7">
    <source>
        <dbReference type="ARBA" id="ARBA00023204"/>
    </source>
</evidence>
<keyword evidence="2" id="KW-0227">DNA damage</keyword>
<evidence type="ECO:0000256" key="2">
    <source>
        <dbReference type="ARBA" id="ARBA00022763"/>
    </source>
</evidence>
<dbReference type="InterPro" id="IPR027417">
    <property type="entry name" value="P-loop_NTPase"/>
</dbReference>